<dbReference type="CDD" id="cd00075">
    <property type="entry name" value="HATPase"/>
    <property type="match status" value="1"/>
</dbReference>
<evidence type="ECO:0000259" key="10">
    <source>
        <dbReference type="PROSITE" id="PS50112"/>
    </source>
</evidence>
<dbReference type="SMART" id="SM00387">
    <property type="entry name" value="HATPase_c"/>
    <property type="match status" value="1"/>
</dbReference>
<feature type="modified residue" description="4-aspartylphosphate" evidence="6">
    <location>
        <position position="54"/>
    </location>
</feature>
<dbReference type="RefSeq" id="WP_420245327.1">
    <property type="nucleotide sequence ID" value="NZ_BOPV01000001.1"/>
</dbReference>
<dbReference type="EC" id="2.7.13.3" evidence="2"/>
<dbReference type="Gene3D" id="3.30.450.20">
    <property type="entry name" value="PAS domain"/>
    <property type="match status" value="1"/>
</dbReference>
<comment type="catalytic activity">
    <reaction evidence="1">
        <text>ATP + protein L-histidine = ADP + protein N-phospho-L-histidine.</text>
        <dbReference type="EC" id="2.7.13.3"/>
    </reaction>
</comment>
<accession>A0A8S8XJ44</accession>
<reference evidence="12" key="1">
    <citation type="submission" date="2021-02" db="EMBL/GenBank/DDBJ databases">
        <title>Genome sequence of Rhodospirillales sp. strain TMPK1 isolated from soil.</title>
        <authorList>
            <person name="Nakai R."/>
            <person name="Kusada H."/>
            <person name="Tamaki H."/>
        </authorList>
    </citation>
    <scope>NUCLEOTIDE SEQUENCE</scope>
    <source>
        <strain evidence="12">TMPK1</strain>
    </source>
</reference>
<dbReference type="PANTHER" id="PTHR43047">
    <property type="entry name" value="TWO-COMPONENT HISTIDINE PROTEIN KINASE"/>
    <property type="match status" value="1"/>
</dbReference>
<dbReference type="CDD" id="cd00082">
    <property type="entry name" value="HisKA"/>
    <property type="match status" value="1"/>
</dbReference>
<evidence type="ECO:0000313" key="13">
    <source>
        <dbReference type="Proteomes" id="UP000681075"/>
    </source>
</evidence>
<organism evidence="12 13">
    <name type="scientific">Roseiterribacter gracilis</name>
    <dbReference type="NCBI Taxonomy" id="2812848"/>
    <lineage>
        <taxon>Bacteria</taxon>
        <taxon>Pseudomonadati</taxon>
        <taxon>Pseudomonadota</taxon>
        <taxon>Alphaproteobacteria</taxon>
        <taxon>Rhodospirillales</taxon>
        <taxon>Roseiterribacteraceae</taxon>
        <taxon>Roseiterribacter</taxon>
    </lineage>
</organism>
<evidence type="ECO:0000259" key="8">
    <source>
        <dbReference type="PROSITE" id="PS50109"/>
    </source>
</evidence>
<dbReference type="InterPro" id="IPR036890">
    <property type="entry name" value="HATPase_C_sf"/>
</dbReference>
<dbReference type="InterPro" id="IPR000700">
    <property type="entry name" value="PAS-assoc_C"/>
</dbReference>
<dbReference type="PANTHER" id="PTHR43047:SF72">
    <property type="entry name" value="OSMOSENSING HISTIDINE PROTEIN KINASE SLN1"/>
    <property type="match status" value="1"/>
</dbReference>
<dbReference type="GO" id="GO:0009927">
    <property type="term" value="F:histidine phosphotransfer kinase activity"/>
    <property type="evidence" value="ECO:0007669"/>
    <property type="project" value="TreeGrafter"/>
</dbReference>
<keyword evidence="4" id="KW-0808">Transferase</keyword>
<name>A0A8S8XJ44_9PROT</name>
<evidence type="ECO:0000256" key="6">
    <source>
        <dbReference type="PROSITE-ProRule" id="PRU00169"/>
    </source>
</evidence>
<feature type="coiled-coil region" evidence="7">
    <location>
        <begin position="127"/>
        <end position="158"/>
    </location>
</feature>
<dbReference type="Pfam" id="PF00072">
    <property type="entry name" value="Response_reg"/>
    <property type="match status" value="1"/>
</dbReference>
<dbReference type="SUPFAM" id="SSF52172">
    <property type="entry name" value="CheY-like"/>
    <property type="match status" value="1"/>
</dbReference>
<dbReference type="GO" id="GO:0005886">
    <property type="term" value="C:plasma membrane"/>
    <property type="evidence" value="ECO:0007669"/>
    <property type="project" value="TreeGrafter"/>
</dbReference>
<dbReference type="PRINTS" id="PR00344">
    <property type="entry name" value="BCTRLSENSOR"/>
</dbReference>
<dbReference type="PROSITE" id="PS50112">
    <property type="entry name" value="PAS"/>
    <property type="match status" value="1"/>
</dbReference>
<comment type="caution">
    <text evidence="12">The sequence shown here is derived from an EMBL/GenBank/DDBJ whole genome shotgun (WGS) entry which is preliminary data.</text>
</comment>
<dbReference type="NCBIfam" id="TIGR00229">
    <property type="entry name" value="sensory_box"/>
    <property type="match status" value="1"/>
</dbReference>
<feature type="domain" description="Histidine kinase" evidence="8">
    <location>
        <begin position="300"/>
        <end position="520"/>
    </location>
</feature>
<dbReference type="InterPro" id="IPR001789">
    <property type="entry name" value="Sig_transdc_resp-reg_receiver"/>
</dbReference>
<dbReference type="Gene3D" id="1.10.287.130">
    <property type="match status" value="1"/>
</dbReference>
<dbReference type="SUPFAM" id="SSF55874">
    <property type="entry name" value="ATPase domain of HSP90 chaperone/DNA topoisomerase II/histidine kinase"/>
    <property type="match status" value="1"/>
</dbReference>
<evidence type="ECO:0000259" key="9">
    <source>
        <dbReference type="PROSITE" id="PS50110"/>
    </source>
</evidence>
<feature type="domain" description="PAS" evidence="10">
    <location>
        <begin position="155"/>
        <end position="203"/>
    </location>
</feature>
<sequence length="530" mass="58308">MTSIVIVDDRASNRTILSKLSQAFDSSAEVDCYADPVAALARIRMRPVDLVITDFKMPLLNGADFIRRIYSDQPDFDAPVIVITAYEDRSYRYEALEAGAADFLLSPIDHREFQTRVRNILAAYHRTRNARIEATTLRQELDEEKAQHAETVAASEQRLRQVLDTIPSFVYITSASGKVTLANRAFARACGVEPDRLVRRAIMDCVPDHDFARASIAEDTRLRIDGGVSSRSECAFNLASGVNIFVQVAKTKLQERPNAASEILTVATDITQRREAENALQIAIEAANRSSRAKTTFLANMSHELRTPMNAIIGFADMMEREVLGPIGSPRYLEYAHHIRSSADHLLSMINDVLDSAQLEAGVMELAETEFEAEALLEEVRTISLFRAEQAKVPLVIRAEPGLRLRADHTKLRQALINLVVNAIHASGSDEHGVTVTAESIETGGLRFIVTDNGLGMTPDELEIALARFGRVLRRENVEPGAGLGLPLSVDLAELHGGSLQVQSQPGRGTRVDLILPAARRVRLTAAKVG</sequence>
<dbReference type="PROSITE" id="PS50113">
    <property type="entry name" value="PAC"/>
    <property type="match status" value="1"/>
</dbReference>
<dbReference type="AlphaFoldDB" id="A0A8S8XJ44"/>
<dbReference type="InterPro" id="IPR035965">
    <property type="entry name" value="PAS-like_dom_sf"/>
</dbReference>
<dbReference type="SUPFAM" id="SSF55785">
    <property type="entry name" value="PYP-like sensor domain (PAS domain)"/>
    <property type="match status" value="1"/>
</dbReference>
<dbReference type="GO" id="GO:0006355">
    <property type="term" value="P:regulation of DNA-templated transcription"/>
    <property type="evidence" value="ECO:0007669"/>
    <property type="project" value="InterPro"/>
</dbReference>
<dbReference type="Gene3D" id="3.30.565.10">
    <property type="entry name" value="Histidine kinase-like ATPase, C-terminal domain"/>
    <property type="match status" value="1"/>
</dbReference>
<dbReference type="InterPro" id="IPR036097">
    <property type="entry name" value="HisK_dim/P_sf"/>
</dbReference>
<evidence type="ECO:0000256" key="5">
    <source>
        <dbReference type="ARBA" id="ARBA00022777"/>
    </source>
</evidence>
<dbReference type="Pfam" id="PF00512">
    <property type="entry name" value="HisKA"/>
    <property type="match status" value="1"/>
</dbReference>
<dbReference type="InterPro" id="IPR003661">
    <property type="entry name" value="HisK_dim/P_dom"/>
</dbReference>
<dbReference type="InterPro" id="IPR000014">
    <property type="entry name" value="PAS"/>
</dbReference>
<feature type="domain" description="PAC" evidence="11">
    <location>
        <begin position="230"/>
        <end position="282"/>
    </location>
</feature>
<dbReference type="InterPro" id="IPR004358">
    <property type="entry name" value="Sig_transdc_His_kin-like_C"/>
</dbReference>
<dbReference type="GO" id="GO:0000155">
    <property type="term" value="F:phosphorelay sensor kinase activity"/>
    <property type="evidence" value="ECO:0007669"/>
    <property type="project" value="InterPro"/>
</dbReference>
<dbReference type="InterPro" id="IPR003594">
    <property type="entry name" value="HATPase_dom"/>
</dbReference>
<dbReference type="Pfam" id="PF02518">
    <property type="entry name" value="HATPase_c"/>
    <property type="match status" value="1"/>
</dbReference>
<evidence type="ECO:0000256" key="4">
    <source>
        <dbReference type="ARBA" id="ARBA00022679"/>
    </source>
</evidence>
<evidence type="ECO:0000256" key="1">
    <source>
        <dbReference type="ARBA" id="ARBA00000085"/>
    </source>
</evidence>
<dbReference type="Gene3D" id="3.40.50.2300">
    <property type="match status" value="1"/>
</dbReference>
<evidence type="ECO:0000313" key="12">
    <source>
        <dbReference type="EMBL" id="GIL41717.1"/>
    </source>
</evidence>
<keyword evidence="7" id="KW-0175">Coiled coil</keyword>
<dbReference type="SUPFAM" id="SSF47384">
    <property type="entry name" value="Homodimeric domain of signal transducing histidine kinase"/>
    <property type="match status" value="1"/>
</dbReference>
<dbReference type="InterPro" id="IPR011006">
    <property type="entry name" value="CheY-like_superfamily"/>
</dbReference>
<dbReference type="InterPro" id="IPR013767">
    <property type="entry name" value="PAS_fold"/>
</dbReference>
<proteinExistence type="predicted"/>
<dbReference type="SMART" id="SM00091">
    <property type="entry name" value="PAS"/>
    <property type="match status" value="1"/>
</dbReference>
<dbReference type="PROSITE" id="PS50109">
    <property type="entry name" value="HIS_KIN"/>
    <property type="match status" value="1"/>
</dbReference>
<dbReference type="Pfam" id="PF00989">
    <property type="entry name" value="PAS"/>
    <property type="match status" value="1"/>
</dbReference>
<dbReference type="EMBL" id="BOPV01000001">
    <property type="protein sequence ID" value="GIL41717.1"/>
    <property type="molecule type" value="Genomic_DNA"/>
</dbReference>
<dbReference type="PROSITE" id="PS50110">
    <property type="entry name" value="RESPONSE_REGULATORY"/>
    <property type="match status" value="1"/>
</dbReference>
<dbReference type="SMART" id="SM00448">
    <property type="entry name" value="REC"/>
    <property type="match status" value="1"/>
</dbReference>
<keyword evidence="5" id="KW-0418">Kinase</keyword>
<evidence type="ECO:0000259" key="11">
    <source>
        <dbReference type="PROSITE" id="PS50113"/>
    </source>
</evidence>
<feature type="domain" description="Response regulatory" evidence="9">
    <location>
        <begin position="3"/>
        <end position="121"/>
    </location>
</feature>
<dbReference type="CDD" id="cd00130">
    <property type="entry name" value="PAS"/>
    <property type="match status" value="1"/>
</dbReference>
<evidence type="ECO:0000256" key="7">
    <source>
        <dbReference type="SAM" id="Coils"/>
    </source>
</evidence>
<keyword evidence="13" id="KW-1185">Reference proteome</keyword>
<evidence type="ECO:0000256" key="2">
    <source>
        <dbReference type="ARBA" id="ARBA00012438"/>
    </source>
</evidence>
<dbReference type="SMART" id="SM00388">
    <property type="entry name" value="HisKA"/>
    <property type="match status" value="1"/>
</dbReference>
<protein>
    <recommendedName>
        <fullName evidence="2">histidine kinase</fullName>
        <ecNumber evidence="2">2.7.13.3</ecNumber>
    </recommendedName>
</protein>
<dbReference type="Proteomes" id="UP000681075">
    <property type="component" value="Unassembled WGS sequence"/>
</dbReference>
<evidence type="ECO:0000256" key="3">
    <source>
        <dbReference type="ARBA" id="ARBA00022553"/>
    </source>
</evidence>
<keyword evidence="3 6" id="KW-0597">Phosphoprotein</keyword>
<dbReference type="InterPro" id="IPR005467">
    <property type="entry name" value="His_kinase_dom"/>
</dbReference>
<gene>
    <name evidence="12" type="ORF">TMPK1_39540</name>
</gene>